<dbReference type="SUPFAM" id="SSF47370">
    <property type="entry name" value="Bromodomain"/>
    <property type="match status" value="1"/>
</dbReference>
<dbReference type="SMART" id="SM00297">
    <property type="entry name" value="BROMO"/>
    <property type="match status" value="1"/>
</dbReference>
<dbReference type="InterPro" id="IPR001487">
    <property type="entry name" value="Bromodomain"/>
</dbReference>
<evidence type="ECO:0000313" key="7">
    <source>
        <dbReference type="Proteomes" id="UP000593567"/>
    </source>
</evidence>
<keyword evidence="7" id="KW-1185">Reference proteome</keyword>
<feature type="compositionally biased region" description="Low complexity" evidence="3">
    <location>
        <begin position="42"/>
        <end position="52"/>
    </location>
</feature>
<feature type="region of interest" description="Disordered" evidence="3">
    <location>
        <begin position="37"/>
        <end position="287"/>
    </location>
</feature>
<feature type="compositionally biased region" description="Low complexity" evidence="3">
    <location>
        <begin position="67"/>
        <end position="84"/>
    </location>
</feature>
<accession>A0A7J7K156</accession>
<feature type="compositionally biased region" description="Acidic residues" evidence="3">
    <location>
        <begin position="129"/>
        <end position="142"/>
    </location>
</feature>
<feature type="compositionally biased region" description="Basic residues" evidence="3">
    <location>
        <begin position="436"/>
        <end position="446"/>
    </location>
</feature>
<evidence type="ECO:0000256" key="4">
    <source>
        <dbReference type="SAM" id="SignalP"/>
    </source>
</evidence>
<dbReference type="PROSITE" id="PS50014">
    <property type="entry name" value="BROMODOMAIN_2"/>
    <property type="match status" value="1"/>
</dbReference>
<feature type="compositionally biased region" description="Polar residues" evidence="3">
    <location>
        <begin position="53"/>
        <end position="64"/>
    </location>
</feature>
<feature type="compositionally biased region" description="Low complexity" evidence="3">
    <location>
        <begin position="264"/>
        <end position="278"/>
    </location>
</feature>
<dbReference type="PANTHER" id="PTHR15398:SF4">
    <property type="entry name" value="BROMODOMAIN-CONTAINING PROTEIN 8 ISOFORM X1"/>
    <property type="match status" value="1"/>
</dbReference>
<dbReference type="OrthoDB" id="1742084at2759"/>
<dbReference type="AlphaFoldDB" id="A0A7J7K156"/>
<proteinExistence type="predicted"/>
<feature type="compositionally biased region" description="Low complexity" evidence="3">
    <location>
        <begin position="233"/>
        <end position="247"/>
    </location>
</feature>
<evidence type="ECO:0000256" key="1">
    <source>
        <dbReference type="ARBA" id="ARBA00023117"/>
    </source>
</evidence>
<evidence type="ECO:0000256" key="2">
    <source>
        <dbReference type="PROSITE-ProRule" id="PRU00035"/>
    </source>
</evidence>
<dbReference type="Gene3D" id="1.20.920.10">
    <property type="entry name" value="Bromodomain-like"/>
    <property type="match status" value="1"/>
</dbReference>
<organism evidence="6 7">
    <name type="scientific">Bugula neritina</name>
    <name type="common">Brown bryozoan</name>
    <name type="synonym">Sertularia neritina</name>
    <dbReference type="NCBI Taxonomy" id="10212"/>
    <lineage>
        <taxon>Eukaryota</taxon>
        <taxon>Metazoa</taxon>
        <taxon>Spiralia</taxon>
        <taxon>Lophotrochozoa</taxon>
        <taxon>Bryozoa</taxon>
        <taxon>Gymnolaemata</taxon>
        <taxon>Cheilostomatida</taxon>
        <taxon>Flustrina</taxon>
        <taxon>Buguloidea</taxon>
        <taxon>Bugulidae</taxon>
        <taxon>Bugula</taxon>
    </lineage>
</organism>
<comment type="caution">
    <text evidence="6">The sequence shown here is derived from an EMBL/GenBank/DDBJ whole genome shotgun (WGS) entry which is preliminary data.</text>
</comment>
<feature type="domain" description="Bromo" evidence="5">
    <location>
        <begin position="301"/>
        <end position="371"/>
    </location>
</feature>
<evidence type="ECO:0000259" key="5">
    <source>
        <dbReference type="PROSITE" id="PS50014"/>
    </source>
</evidence>
<name>A0A7J7K156_BUGNE</name>
<evidence type="ECO:0000313" key="6">
    <source>
        <dbReference type="EMBL" id="KAF6031895.1"/>
    </source>
</evidence>
<feature type="region of interest" description="Disordered" evidence="3">
    <location>
        <begin position="390"/>
        <end position="446"/>
    </location>
</feature>
<gene>
    <name evidence="6" type="ORF">EB796_009797</name>
</gene>
<feature type="compositionally biased region" description="Polar residues" evidence="3">
    <location>
        <begin position="175"/>
        <end position="184"/>
    </location>
</feature>
<dbReference type="GO" id="GO:0035267">
    <property type="term" value="C:NuA4 histone acetyltransferase complex"/>
    <property type="evidence" value="ECO:0007669"/>
    <property type="project" value="TreeGrafter"/>
</dbReference>
<dbReference type="PRINTS" id="PR00503">
    <property type="entry name" value="BROMODOMAIN"/>
</dbReference>
<feature type="chain" id="PRO_5029861272" evidence="4">
    <location>
        <begin position="18"/>
        <end position="446"/>
    </location>
</feature>
<dbReference type="InterPro" id="IPR036427">
    <property type="entry name" value="Bromodomain-like_sf"/>
</dbReference>
<reference evidence="6" key="1">
    <citation type="submission" date="2020-06" db="EMBL/GenBank/DDBJ databases">
        <title>Draft genome of Bugula neritina, a colonial animal packing powerful symbionts and potential medicines.</title>
        <authorList>
            <person name="Rayko M."/>
        </authorList>
    </citation>
    <scope>NUCLEOTIDE SEQUENCE [LARGE SCALE GENOMIC DNA]</scope>
    <source>
        <strain evidence="6">Kwan_BN1</strain>
    </source>
</reference>
<keyword evidence="4" id="KW-0732">Signal</keyword>
<dbReference type="EMBL" id="VXIV02001556">
    <property type="protein sequence ID" value="KAF6031895.1"/>
    <property type="molecule type" value="Genomic_DNA"/>
</dbReference>
<feature type="compositionally biased region" description="Basic and acidic residues" evidence="3">
    <location>
        <begin position="390"/>
        <end position="432"/>
    </location>
</feature>
<feature type="compositionally biased region" description="Basic and acidic residues" evidence="3">
    <location>
        <begin position="222"/>
        <end position="232"/>
    </location>
</feature>
<dbReference type="Pfam" id="PF00439">
    <property type="entry name" value="Bromodomain"/>
    <property type="match status" value="1"/>
</dbReference>
<dbReference type="PANTHER" id="PTHR15398">
    <property type="entry name" value="BROMODOMAIN-CONTAINING PROTEIN 8"/>
    <property type="match status" value="1"/>
</dbReference>
<feature type="compositionally biased region" description="Basic and acidic residues" evidence="3">
    <location>
        <begin position="89"/>
        <end position="98"/>
    </location>
</feature>
<keyword evidence="1 2" id="KW-0103">Bromodomain</keyword>
<dbReference type="Proteomes" id="UP000593567">
    <property type="component" value="Unassembled WGS sequence"/>
</dbReference>
<feature type="compositionally biased region" description="Polar residues" evidence="3">
    <location>
        <begin position="151"/>
        <end position="165"/>
    </location>
</feature>
<protein>
    <submittedName>
        <fullName evidence="6">BRD8</fullName>
    </submittedName>
</protein>
<evidence type="ECO:0000256" key="3">
    <source>
        <dbReference type="SAM" id="MobiDB-lite"/>
    </source>
</evidence>
<feature type="signal peptide" evidence="4">
    <location>
        <begin position="1"/>
        <end position="17"/>
    </location>
</feature>
<sequence>MLLFSSAFLVYKHVAKILLICCWVQVDDQCREPPSVKEEVVESSVEQPVTSVDNSVDNQLTSESEPAPDAVATTSATPAAPVVPGNTAAKEETVEIERSSQPVMPEEPVQPTPPEEDVKTEPSPTLPPTDDDSTNDEAVDVEEVSKPVEPPTQTTAHLSSKTPSHSIKEKKTTPEFKSNQQLSVSVVPAELERTLSPEISTPATEAKTLKGSRRRSNRVVPKAKDDVKKEEAASVTSVSTTSKAASEIVLSSEDEEPPAISTKSIESPPASPAISQQSETEDDKNHKAWKKRVLTAWRVVSQHKYANVFMHQVTDDIAPGYSKCVYRPMSLSLIKQNVEKNMIKTTDEFTRDMMLMFVNAIMYNNHEYDVYAMAQEMCDTAMAVIKEHMQSKDGATKSNTLRERRSDVASSHEKSEKESEKSRRRSSADQDLSHPPGKRRKTRADN</sequence>